<dbReference type="PROSITE" id="PS50048">
    <property type="entry name" value="ZN2_CY6_FUNGAL_2"/>
    <property type="match status" value="1"/>
</dbReference>
<dbReference type="GO" id="GO:0000981">
    <property type="term" value="F:DNA-binding transcription factor activity, RNA polymerase II-specific"/>
    <property type="evidence" value="ECO:0007669"/>
    <property type="project" value="InterPro"/>
</dbReference>
<dbReference type="InterPro" id="IPR001138">
    <property type="entry name" value="Zn2Cys6_DnaBD"/>
</dbReference>
<dbReference type="PROSITE" id="PS00463">
    <property type="entry name" value="ZN2_CY6_FUNGAL_1"/>
    <property type="match status" value="1"/>
</dbReference>
<dbReference type="PANTHER" id="PTHR37534">
    <property type="entry name" value="TRANSCRIPTIONAL ACTIVATOR PROTEIN UGA3"/>
    <property type="match status" value="1"/>
</dbReference>
<dbReference type="GO" id="GO:0005634">
    <property type="term" value="C:nucleus"/>
    <property type="evidence" value="ECO:0007669"/>
    <property type="project" value="TreeGrafter"/>
</dbReference>
<proteinExistence type="predicted"/>
<dbReference type="GO" id="GO:0045944">
    <property type="term" value="P:positive regulation of transcription by RNA polymerase II"/>
    <property type="evidence" value="ECO:0007669"/>
    <property type="project" value="TreeGrafter"/>
</dbReference>
<feature type="region of interest" description="Disordered" evidence="2">
    <location>
        <begin position="72"/>
        <end position="105"/>
    </location>
</feature>
<reference evidence="4" key="1">
    <citation type="journal article" date="2021" name="Nat. Commun.">
        <title>Genetic determinants of endophytism in the Arabidopsis root mycobiome.</title>
        <authorList>
            <person name="Mesny F."/>
            <person name="Miyauchi S."/>
            <person name="Thiergart T."/>
            <person name="Pickel B."/>
            <person name="Atanasova L."/>
            <person name="Karlsson M."/>
            <person name="Huettel B."/>
            <person name="Barry K.W."/>
            <person name="Haridas S."/>
            <person name="Chen C."/>
            <person name="Bauer D."/>
            <person name="Andreopoulos W."/>
            <person name="Pangilinan J."/>
            <person name="LaButti K."/>
            <person name="Riley R."/>
            <person name="Lipzen A."/>
            <person name="Clum A."/>
            <person name="Drula E."/>
            <person name="Henrissat B."/>
            <person name="Kohler A."/>
            <person name="Grigoriev I.V."/>
            <person name="Martin F.M."/>
            <person name="Hacquard S."/>
        </authorList>
    </citation>
    <scope>NUCLEOTIDE SEQUENCE</scope>
    <source>
        <strain evidence="4">MPI-CAGE-AT-0147</strain>
    </source>
</reference>
<evidence type="ECO:0000259" key="3">
    <source>
        <dbReference type="PROSITE" id="PS50048"/>
    </source>
</evidence>
<dbReference type="Proteomes" id="UP000738349">
    <property type="component" value="Unassembled WGS sequence"/>
</dbReference>
<dbReference type="InterPro" id="IPR036864">
    <property type="entry name" value="Zn2-C6_fun-type_DNA-bd_sf"/>
</dbReference>
<dbReference type="PANTHER" id="PTHR37534:SF7">
    <property type="entry name" value="TRANSCRIPTIONAL ACTIVATOR PROTEIN UGA3"/>
    <property type="match status" value="1"/>
</dbReference>
<dbReference type="GO" id="GO:0000976">
    <property type="term" value="F:transcription cis-regulatory region binding"/>
    <property type="evidence" value="ECO:0007669"/>
    <property type="project" value="TreeGrafter"/>
</dbReference>
<dbReference type="CDD" id="cd00067">
    <property type="entry name" value="GAL4"/>
    <property type="match status" value="1"/>
</dbReference>
<comment type="caution">
    <text evidence="4">The sequence shown here is derived from an EMBL/GenBank/DDBJ whole genome shotgun (WGS) entry which is preliminary data.</text>
</comment>
<evidence type="ECO:0000256" key="2">
    <source>
        <dbReference type="SAM" id="MobiDB-lite"/>
    </source>
</evidence>
<dbReference type="OrthoDB" id="39175at2759"/>
<dbReference type="Gene3D" id="4.10.240.10">
    <property type="entry name" value="Zn(2)-C6 fungal-type DNA-binding domain"/>
    <property type="match status" value="1"/>
</dbReference>
<name>A0A9P9FJ10_9HYPO</name>
<keyword evidence="1" id="KW-0539">Nucleus</keyword>
<keyword evidence="5" id="KW-1185">Reference proteome</keyword>
<accession>A0A9P9FJ10</accession>
<protein>
    <recommendedName>
        <fullName evidence="3">Zn(2)-C6 fungal-type domain-containing protein</fullName>
    </recommendedName>
</protein>
<sequence>MYAPVAARPRKTDIVRSRGGCLACRRKKRKCNERKPSCQRCVEGGSKCVYERNFTFRDATTWAADRVRQDRRNKPLETAAPEQLIQVGLPSPLGSPALEEQDQEELPAPSIANVVGSQGSSVELHDANSTDQATPPSISLETICNSSVGHDREGQEEVSPDVGLLCSPGLLDQDAADMVALPADTQPREMWEDTGLPFSLNQDTPPYTQGGQGLYLSSGVSFQYLTTHVPSLEDLSPPQDDMQTNDAAVGQNQEFLNSLSARNDQDGTADVGIFATPSEDVASSPSSNGPQLHIPTNIPVRQRVFLAHFAVHVLDIIPGHDGALHGLDLRIEAVRFAAMALAAANLANTEGHKTAASGTWNTWKPNKSHMMQAENYREKALSLSNDLACVDALFATQLLLSYMEMELGTVTNLRQCTRRLETIMLNHWVGISDSSLGRALLSSALHVDLMLTTMAGPCHPWKNESSRACAMSGLSELFGSPSYLIDRIGSDATFIGLRILICRAMQRDNASMYSTLNKLSQWWGIIRGVHAAPEEQINPADFENINNEDELLEQLESLKMTLQSYQVPRGFQLLDERGTDDRQGLQDGYENIEPIHFMNHRDAMDNAAYMYALIMTEKGPILDALQPRPRPAESNRSATPCPSTSLYLLLRIAAGLDPAECARQNIYRHGIIRMLYHASLKYNDPHVLKFVERLIDGISASGASFEDSYTPLRLTRVSVSALRQQMDAGRTVFMMTSSHGANTEKHAMFSELGEEVLLVHGREADGRYFNNTIPLMDLEGESSHESPTGGCT</sequence>
<dbReference type="SUPFAM" id="SSF57701">
    <property type="entry name" value="Zn2/Cys6 DNA-binding domain"/>
    <property type="match status" value="1"/>
</dbReference>
<evidence type="ECO:0000313" key="5">
    <source>
        <dbReference type="Proteomes" id="UP000738349"/>
    </source>
</evidence>
<dbReference type="AlphaFoldDB" id="A0A9P9FJ10"/>
<gene>
    <name evidence="4" type="ORF">EDB81DRAFT_785614</name>
</gene>
<feature type="region of interest" description="Disordered" evidence="2">
    <location>
        <begin position="118"/>
        <end position="138"/>
    </location>
</feature>
<dbReference type="SMART" id="SM00066">
    <property type="entry name" value="GAL4"/>
    <property type="match status" value="1"/>
</dbReference>
<evidence type="ECO:0000313" key="4">
    <source>
        <dbReference type="EMBL" id="KAH7161838.1"/>
    </source>
</evidence>
<dbReference type="Pfam" id="PF00172">
    <property type="entry name" value="Zn_clus"/>
    <property type="match status" value="1"/>
</dbReference>
<organism evidence="4 5">
    <name type="scientific">Dactylonectria macrodidyma</name>
    <dbReference type="NCBI Taxonomy" id="307937"/>
    <lineage>
        <taxon>Eukaryota</taxon>
        <taxon>Fungi</taxon>
        <taxon>Dikarya</taxon>
        <taxon>Ascomycota</taxon>
        <taxon>Pezizomycotina</taxon>
        <taxon>Sordariomycetes</taxon>
        <taxon>Hypocreomycetidae</taxon>
        <taxon>Hypocreales</taxon>
        <taxon>Nectriaceae</taxon>
        <taxon>Dactylonectria</taxon>
    </lineage>
</organism>
<feature type="domain" description="Zn(2)-C6 fungal-type" evidence="3">
    <location>
        <begin position="20"/>
        <end position="50"/>
    </location>
</feature>
<dbReference type="EMBL" id="JAGMUV010000004">
    <property type="protein sequence ID" value="KAH7161838.1"/>
    <property type="molecule type" value="Genomic_DNA"/>
</dbReference>
<dbReference type="GO" id="GO:0008270">
    <property type="term" value="F:zinc ion binding"/>
    <property type="evidence" value="ECO:0007669"/>
    <property type="project" value="InterPro"/>
</dbReference>
<feature type="compositionally biased region" description="Polar residues" evidence="2">
    <location>
        <begin position="129"/>
        <end position="138"/>
    </location>
</feature>
<evidence type="ECO:0000256" key="1">
    <source>
        <dbReference type="ARBA" id="ARBA00023242"/>
    </source>
</evidence>